<evidence type="ECO:0000313" key="3">
    <source>
        <dbReference type="Proteomes" id="UP001500227"/>
    </source>
</evidence>
<evidence type="ECO:0000313" key="2">
    <source>
        <dbReference type="EMBL" id="GAA5089408.1"/>
    </source>
</evidence>
<feature type="domain" description="Beta-lactamase hydrolase-like protein phosphatase-like" evidence="1">
    <location>
        <begin position="5"/>
        <end position="111"/>
    </location>
</feature>
<dbReference type="GO" id="GO:0016740">
    <property type="term" value="F:transferase activity"/>
    <property type="evidence" value="ECO:0007669"/>
    <property type="project" value="UniProtKB-KW"/>
</dbReference>
<reference evidence="3" key="1">
    <citation type="journal article" date="2019" name="Int. J. Syst. Evol. Microbiol.">
        <title>The Global Catalogue of Microorganisms (GCM) 10K type strain sequencing project: providing services to taxonomists for standard genome sequencing and annotation.</title>
        <authorList>
            <consortium name="The Broad Institute Genomics Platform"/>
            <consortium name="The Broad Institute Genome Sequencing Center for Infectious Disease"/>
            <person name="Wu L."/>
            <person name="Ma J."/>
        </authorList>
    </citation>
    <scope>NUCLEOTIDE SEQUENCE [LARGE SCALE GENOMIC DNA]</scope>
    <source>
        <strain evidence="3">JCM 18423</strain>
    </source>
</reference>
<accession>A0ABP9M405</accession>
<name>A0ABP9M405_9BURK</name>
<keyword evidence="3" id="KW-1185">Reference proteome</keyword>
<comment type="caution">
    <text evidence="2">The sequence shown here is derived from an EMBL/GenBank/DDBJ whole genome shotgun (WGS) entry which is preliminary data.</text>
</comment>
<keyword evidence="2" id="KW-0808">Transferase</keyword>
<proteinExistence type="predicted"/>
<protein>
    <submittedName>
        <fullName evidence="2">TIGR01244 family sulfur transferase</fullName>
    </submittedName>
</protein>
<dbReference type="InterPro" id="IPR005939">
    <property type="entry name" value="BLH_phosphatase-like"/>
</dbReference>
<dbReference type="Proteomes" id="UP001500227">
    <property type="component" value="Unassembled WGS sequence"/>
</dbReference>
<sequence>MSFEFHSITAEFAVAPQLQPEHMQAAAQAGFKSVIINRPDHELDASQPQSDVMIQAAQAAGLAVQYQPVVSGSITWDNVEEFKQIYQTMPKPILAYCRSGARCANLYQLAQQN</sequence>
<organism evidence="2 3">
    <name type="scientific">Paenalcaligenes hermetiae</name>
    <dbReference type="NCBI Taxonomy" id="1157987"/>
    <lineage>
        <taxon>Bacteria</taxon>
        <taxon>Pseudomonadati</taxon>
        <taxon>Pseudomonadota</taxon>
        <taxon>Betaproteobacteria</taxon>
        <taxon>Burkholderiales</taxon>
        <taxon>Alcaligenaceae</taxon>
        <taxon>Paenalcaligenes</taxon>
    </lineage>
</organism>
<evidence type="ECO:0000259" key="1">
    <source>
        <dbReference type="Pfam" id="PF04273"/>
    </source>
</evidence>
<dbReference type="InterPro" id="IPR029021">
    <property type="entry name" value="Prot-tyrosine_phosphatase-like"/>
</dbReference>
<dbReference type="Gene3D" id="3.90.190.10">
    <property type="entry name" value="Protein tyrosine phosphatase superfamily"/>
    <property type="match status" value="1"/>
</dbReference>
<dbReference type="Pfam" id="PF04273">
    <property type="entry name" value="BLH_phosphatase"/>
    <property type="match status" value="1"/>
</dbReference>
<gene>
    <name evidence="2" type="ORF">GCM10023337_12250</name>
</gene>
<dbReference type="RefSeq" id="WP_260649335.1">
    <property type="nucleotide sequence ID" value="NZ_BAABKD010000009.1"/>
</dbReference>
<dbReference type="EMBL" id="BAABKD010000009">
    <property type="protein sequence ID" value="GAA5089408.1"/>
    <property type="molecule type" value="Genomic_DNA"/>
</dbReference>
<dbReference type="NCBIfam" id="TIGR01244">
    <property type="entry name" value="TIGR01244 family sulfur transferase"/>
    <property type="match status" value="1"/>
</dbReference>